<name>A0AAN6WS49_9PEZI</name>
<dbReference type="Pfam" id="PF01565">
    <property type="entry name" value="FAD_binding_4"/>
    <property type="match status" value="1"/>
</dbReference>
<evidence type="ECO:0000256" key="1">
    <source>
        <dbReference type="ARBA" id="ARBA00001974"/>
    </source>
</evidence>
<dbReference type="PANTHER" id="PTHR42973">
    <property type="entry name" value="BINDING OXIDOREDUCTASE, PUTATIVE (AFU_ORTHOLOGUE AFUA_1G17690)-RELATED"/>
    <property type="match status" value="1"/>
</dbReference>
<keyword evidence="9" id="KW-1185">Reference proteome</keyword>
<accession>A0AAN6WS49</accession>
<evidence type="ECO:0000256" key="4">
    <source>
        <dbReference type="ARBA" id="ARBA00022827"/>
    </source>
</evidence>
<feature type="domain" description="FAD-binding PCMH-type" evidence="7">
    <location>
        <begin position="57"/>
        <end position="228"/>
    </location>
</feature>
<reference evidence="8" key="2">
    <citation type="submission" date="2023-05" db="EMBL/GenBank/DDBJ databases">
        <authorList>
            <consortium name="Lawrence Berkeley National Laboratory"/>
            <person name="Steindorff A."/>
            <person name="Hensen N."/>
            <person name="Bonometti L."/>
            <person name="Westerberg I."/>
            <person name="Brannstrom I.O."/>
            <person name="Guillou S."/>
            <person name="Cros-Aarteil S."/>
            <person name="Calhoun S."/>
            <person name="Haridas S."/>
            <person name="Kuo A."/>
            <person name="Mondo S."/>
            <person name="Pangilinan J."/>
            <person name="Riley R."/>
            <person name="Labutti K."/>
            <person name="Andreopoulos B."/>
            <person name="Lipzen A."/>
            <person name="Chen C."/>
            <person name="Yanf M."/>
            <person name="Daum C."/>
            <person name="Ng V."/>
            <person name="Clum A."/>
            <person name="Ohm R."/>
            <person name="Martin F."/>
            <person name="Silar P."/>
            <person name="Natvig D."/>
            <person name="Lalanne C."/>
            <person name="Gautier V."/>
            <person name="Ament-Velasquez S.L."/>
            <person name="Kruys A."/>
            <person name="Hutchinson M.I."/>
            <person name="Powell A.J."/>
            <person name="Barry K."/>
            <person name="Miller A.N."/>
            <person name="Grigoriev I.V."/>
            <person name="Debuchy R."/>
            <person name="Gladieux P."/>
            <person name="Thoren M.H."/>
            <person name="Johannesson H."/>
        </authorList>
    </citation>
    <scope>NUCLEOTIDE SEQUENCE</scope>
    <source>
        <strain evidence="8">PSN309</strain>
    </source>
</reference>
<dbReference type="EMBL" id="MU864454">
    <property type="protein sequence ID" value="KAK4185322.1"/>
    <property type="molecule type" value="Genomic_DNA"/>
</dbReference>
<evidence type="ECO:0000313" key="8">
    <source>
        <dbReference type="EMBL" id="KAK4185322.1"/>
    </source>
</evidence>
<dbReference type="Gene3D" id="3.30.465.10">
    <property type="match status" value="1"/>
</dbReference>
<dbReference type="PANTHER" id="PTHR42973:SF9">
    <property type="entry name" value="FAD-BINDING PCMH-TYPE DOMAIN-CONTAINING PROTEIN-RELATED"/>
    <property type="match status" value="1"/>
</dbReference>
<dbReference type="InterPro" id="IPR016166">
    <property type="entry name" value="FAD-bd_PCMH"/>
</dbReference>
<dbReference type="InterPro" id="IPR050416">
    <property type="entry name" value="FAD-linked_Oxidoreductase"/>
</dbReference>
<evidence type="ECO:0000259" key="7">
    <source>
        <dbReference type="PROSITE" id="PS51387"/>
    </source>
</evidence>
<evidence type="ECO:0000256" key="6">
    <source>
        <dbReference type="SAM" id="MobiDB-lite"/>
    </source>
</evidence>
<dbReference type="Gene3D" id="3.40.462.20">
    <property type="match status" value="1"/>
</dbReference>
<dbReference type="PROSITE" id="PS51387">
    <property type="entry name" value="FAD_PCMH"/>
    <property type="match status" value="1"/>
</dbReference>
<feature type="region of interest" description="Disordered" evidence="6">
    <location>
        <begin position="441"/>
        <end position="464"/>
    </location>
</feature>
<keyword evidence="3" id="KW-0285">Flavoprotein</keyword>
<sequence length="512" mass="56580">LVVASLAVALSLEANHHVRSDTDTLTKLSSLLSRNASIILPSNPRFTTVHQRWQAYSKPTYSAVVEVATEEDVVVTVRFANTHGISFLAVAGAHGFSTTLAKLQGGIAISFINMKAIKLAPGGHYAELQPGLTNGELIRSLWAQGKLTTTGNCLCTGVIGIALGGGHGYLQGLFGRLADQILEASVVLADGKWVTVSPRENKDLFWALRGSGHNFGIVTSFKYKVYDAIPLWTLNTMAFTQDKLEQVFELANEYIDEADHPAELIIWYTFIKRLDLDRNSVSSSSISSTQAKPPDLNPFTAAFRALGPVKEDVNTKVGYPEIFDIRGNNESSLATCGKGWYRHLVPNYLKKFNIPAQRKVQEIFTNITTKYPSIAQTSIYAMEGYSQQKVTRVPSESTAVPYRGYPLLLSPVWGYTNASYSADIIAASKAIREALVEGSTQDYHNEKHGKSKGNGKGTRKQQPLRAYNNYAFGDESLVEMYGADEPWRLQKMRKLKSEYDPEGKFLFSVLRM</sequence>
<dbReference type="Gene3D" id="3.30.43.10">
    <property type="entry name" value="Uridine Diphospho-n-acetylenolpyruvylglucosamine Reductase, domain 2"/>
    <property type="match status" value="1"/>
</dbReference>
<feature type="non-terminal residue" evidence="8">
    <location>
        <position position="1"/>
    </location>
</feature>
<dbReference type="AlphaFoldDB" id="A0AAN6WS49"/>
<evidence type="ECO:0000256" key="2">
    <source>
        <dbReference type="ARBA" id="ARBA00005466"/>
    </source>
</evidence>
<dbReference type="InterPro" id="IPR016167">
    <property type="entry name" value="FAD-bd_PCMH_sub1"/>
</dbReference>
<gene>
    <name evidence="8" type="ORF">QBC35DRAFT_537944</name>
</gene>
<comment type="cofactor">
    <cofactor evidence="1">
        <name>FAD</name>
        <dbReference type="ChEBI" id="CHEBI:57692"/>
    </cofactor>
</comment>
<dbReference type="GO" id="GO:0071949">
    <property type="term" value="F:FAD binding"/>
    <property type="evidence" value="ECO:0007669"/>
    <property type="project" value="InterPro"/>
</dbReference>
<keyword evidence="4" id="KW-0274">FAD</keyword>
<comment type="caution">
    <text evidence="8">The sequence shown here is derived from an EMBL/GenBank/DDBJ whole genome shotgun (WGS) entry which is preliminary data.</text>
</comment>
<keyword evidence="5" id="KW-0560">Oxidoreductase</keyword>
<reference evidence="8" key="1">
    <citation type="journal article" date="2023" name="Mol. Phylogenet. Evol.">
        <title>Genome-scale phylogeny and comparative genomics of the fungal order Sordariales.</title>
        <authorList>
            <person name="Hensen N."/>
            <person name="Bonometti L."/>
            <person name="Westerberg I."/>
            <person name="Brannstrom I.O."/>
            <person name="Guillou S."/>
            <person name="Cros-Aarteil S."/>
            <person name="Calhoun S."/>
            <person name="Haridas S."/>
            <person name="Kuo A."/>
            <person name="Mondo S."/>
            <person name="Pangilinan J."/>
            <person name="Riley R."/>
            <person name="LaButti K."/>
            <person name="Andreopoulos B."/>
            <person name="Lipzen A."/>
            <person name="Chen C."/>
            <person name="Yan M."/>
            <person name="Daum C."/>
            <person name="Ng V."/>
            <person name="Clum A."/>
            <person name="Steindorff A."/>
            <person name="Ohm R.A."/>
            <person name="Martin F."/>
            <person name="Silar P."/>
            <person name="Natvig D.O."/>
            <person name="Lalanne C."/>
            <person name="Gautier V."/>
            <person name="Ament-Velasquez S.L."/>
            <person name="Kruys A."/>
            <person name="Hutchinson M.I."/>
            <person name="Powell A.J."/>
            <person name="Barry K."/>
            <person name="Miller A.N."/>
            <person name="Grigoriev I.V."/>
            <person name="Debuchy R."/>
            <person name="Gladieux P."/>
            <person name="Hiltunen Thoren M."/>
            <person name="Johannesson H."/>
        </authorList>
    </citation>
    <scope>NUCLEOTIDE SEQUENCE</scope>
    <source>
        <strain evidence="8">PSN309</strain>
    </source>
</reference>
<protein>
    <submittedName>
        <fullName evidence="8">FAD-binding domain-containing protein</fullName>
    </submittedName>
</protein>
<organism evidence="8 9">
    <name type="scientific">Podospora australis</name>
    <dbReference type="NCBI Taxonomy" id="1536484"/>
    <lineage>
        <taxon>Eukaryota</taxon>
        <taxon>Fungi</taxon>
        <taxon>Dikarya</taxon>
        <taxon>Ascomycota</taxon>
        <taxon>Pezizomycotina</taxon>
        <taxon>Sordariomycetes</taxon>
        <taxon>Sordariomycetidae</taxon>
        <taxon>Sordariales</taxon>
        <taxon>Podosporaceae</taxon>
        <taxon>Podospora</taxon>
    </lineage>
</organism>
<evidence type="ECO:0000256" key="5">
    <source>
        <dbReference type="ARBA" id="ARBA00023002"/>
    </source>
</evidence>
<dbReference type="InterPro" id="IPR016169">
    <property type="entry name" value="FAD-bd_PCMH_sub2"/>
</dbReference>
<feature type="compositionally biased region" description="Basic residues" evidence="6">
    <location>
        <begin position="449"/>
        <end position="459"/>
    </location>
</feature>
<proteinExistence type="inferred from homology"/>
<dbReference type="SUPFAM" id="SSF56176">
    <property type="entry name" value="FAD-binding/transporter-associated domain-like"/>
    <property type="match status" value="1"/>
</dbReference>
<dbReference type="InterPro" id="IPR006094">
    <property type="entry name" value="Oxid_FAD_bind_N"/>
</dbReference>
<dbReference type="Proteomes" id="UP001302126">
    <property type="component" value="Unassembled WGS sequence"/>
</dbReference>
<dbReference type="InterPro" id="IPR036318">
    <property type="entry name" value="FAD-bd_PCMH-like_sf"/>
</dbReference>
<dbReference type="GO" id="GO:0016491">
    <property type="term" value="F:oxidoreductase activity"/>
    <property type="evidence" value="ECO:0007669"/>
    <property type="project" value="UniProtKB-KW"/>
</dbReference>
<comment type="similarity">
    <text evidence="2">Belongs to the oxygen-dependent FAD-linked oxidoreductase family.</text>
</comment>
<evidence type="ECO:0000256" key="3">
    <source>
        <dbReference type="ARBA" id="ARBA00022630"/>
    </source>
</evidence>
<evidence type="ECO:0000313" key="9">
    <source>
        <dbReference type="Proteomes" id="UP001302126"/>
    </source>
</evidence>